<dbReference type="PANTHER" id="PTHR33116">
    <property type="entry name" value="REVERSE TRANSCRIPTASE ZINC-BINDING DOMAIN-CONTAINING PROTEIN-RELATED-RELATED"/>
    <property type="match status" value="1"/>
</dbReference>
<name>A0A921QT82_SORBI</name>
<sequence length="385" mass="43652">MQALPLPPGVIEAIDCKRRAFLWAGTSKTSGSKCLVNWETVMKPLQEGGLGVRNLAAHNAALLLKLMHRLFNPEQSAWASWARQNTNLITPTGPGSANHWQGLKALMPVYRSITRVSVGNGKDTSFWWDAWLGDFFLAAKFQILYSHCSQPHCSVQQVVQLGIHHLLSSRLSAGVVSELLSLNQLMDQVTLTDQMDKRTSNFCSADGRLSTAAVYKAAVHTQQTSPVFSFVWKSKAPQRVKFFAWLLLQDRIQNRCNLLKKHIVNNSTCELCKVAPETSEHLIFHCPIANQLWTQVLGSPTSFPPITELWNLSRPPSMPPKHYNTFVLLCCWCIWNHRHDVVFRQMRPCLQRLSTACRETCHLWAFRLKNEDNTISNHWSSVFPP</sequence>
<organism evidence="2 3">
    <name type="scientific">Sorghum bicolor</name>
    <name type="common">Sorghum</name>
    <name type="synonym">Sorghum vulgare</name>
    <dbReference type="NCBI Taxonomy" id="4558"/>
    <lineage>
        <taxon>Eukaryota</taxon>
        <taxon>Viridiplantae</taxon>
        <taxon>Streptophyta</taxon>
        <taxon>Embryophyta</taxon>
        <taxon>Tracheophyta</taxon>
        <taxon>Spermatophyta</taxon>
        <taxon>Magnoliopsida</taxon>
        <taxon>Liliopsida</taxon>
        <taxon>Poales</taxon>
        <taxon>Poaceae</taxon>
        <taxon>PACMAD clade</taxon>
        <taxon>Panicoideae</taxon>
        <taxon>Andropogonodae</taxon>
        <taxon>Andropogoneae</taxon>
        <taxon>Sorghinae</taxon>
        <taxon>Sorghum</taxon>
    </lineage>
</organism>
<gene>
    <name evidence="2" type="ORF">BDA96_06G261200</name>
</gene>
<evidence type="ECO:0000313" key="3">
    <source>
        <dbReference type="Proteomes" id="UP000807115"/>
    </source>
</evidence>
<dbReference type="AlphaFoldDB" id="A0A921QT82"/>
<evidence type="ECO:0000313" key="2">
    <source>
        <dbReference type="EMBL" id="KAG0527759.1"/>
    </source>
</evidence>
<dbReference type="Proteomes" id="UP000807115">
    <property type="component" value="Chromosome 6"/>
</dbReference>
<reference evidence="2" key="2">
    <citation type="submission" date="2020-10" db="EMBL/GenBank/DDBJ databases">
        <authorList>
            <person name="Cooper E.A."/>
            <person name="Brenton Z.W."/>
            <person name="Flinn B.S."/>
            <person name="Jenkins J."/>
            <person name="Shu S."/>
            <person name="Flowers D."/>
            <person name="Luo F."/>
            <person name="Wang Y."/>
            <person name="Xia P."/>
            <person name="Barry K."/>
            <person name="Daum C."/>
            <person name="Lipzen A."/>
            <person name="Yoshinaga Y."/>
            <person name="Schmutz J."/>
            <person name="Saski C."/>
            <person name="Vermerris W."/>
            <person name="Kresovich S."/>
        </authorList>
    </citation>
    <scope>NUCLEOTIDE SEQUENCE</scope>
</reference>
<reference evidence="2" key="1">
    <citation type="journal article" date="2019" name="BMC Genomics">
        <title>A new reference genome for Sorghum bicolor reveals high levels of sequence similarity between sweet and grain genotypes: implications for the genetics of sugar metabolism.</title>
        <authorList>
            <person name="Cooper E.A."/>
            <person name="Brenton Z.W."/>
            <person name="Flinn B.S."/>
            <person name="Jenkins J."/>
            <person name="Shu S."/>
            <person name="Flowers D."/>
            <person name="Luo F."/>
            <person name="Wang Y."/>
            <person name="Xia P."/>
            <person name="Barry K."/>
            <person name="Daum C."/>
            <person name="Lipzen A."/>
            <person name="Yoshinaga Y."/>
            <person name="Schmutz J."/>
            <person name="Saski C."/>
            <person name="Vermerris W."/>
            <person name="Kresovich S."/>
        </authorList>
    </citation>
    <scope>NUCLEOTIDE SEQUENCE</scope>
</reference>
<dbReference type="EMBL" id="CM027685">
    <property type="protein sequence ID" value="KAG0527759.1"/>
    <property type="molecule type" value="Genomic_DNA"/>
</dbReference>
<protein>
    <recommendedName>
        <fullName evidence="1">Reverse transcriptase zinc-binding domain-containing protein</fullName>
    </recommendedName>
</protein>
<dbReference type="PANTHER" id="PTHR33116:SF78">
    <property type="entry name" value="OS12G0587133 PROTEIN"/>
    <property type="match status" value="1"/>
</dbReference>
<comment type="caution">
    <text evidence="2">The sequence shown here is derived from an EMBL/GenBank/DDBJ whole genome shotgun (WGS) entry which is preliminary data.</text>
</comment>
<evidence type="ECO:0000259" key="1">
    <source>
        <dbReference type="Pfam" id="PF13966"/>
    </source>
</evidence>
<dbReference type="Pfam" id="PF13966">
    <property type="entry name" value="zf-RVT"/>
    <property type="match status" value="1"/>
</dbReference>
<feature type="domain" description="Reverse transcriptase zinc-binding" evidence="1">
    <location>
        <begin position="210"/>
        <end position="293"/>
    </location>
</feature>
<proteinExistence type="predicted"/>
<accession>A0A921QT82</accession>
<dbReference type="InterPro" id="IPR026960">
    <property type="entry name" value="RVT-Znf"/>
</dbReference>